<evidence type="ECO:0000256" key="1">
    <source>
        <dbReference type="SAM" id="SignalP"/>
    </source>
</evidence>
<dbReference type="PROSITE" id="PS50022">
    <property type="entry name" value="FA58C_3"/>
    <property type="match status" value="1"/>
</dbReference>
<feature type="chain" id="PRO_5004192656" description="F5/8 type C domain-containing protein" evidence="1">
    <location>
        <begin position="23"/>
        <end position="206"/>
    </location>
</feature>
<feature type="signal peptide" evidence="1">
    <location>
        <begin position="1"/>
        <end position="22"/>
    </location>
</feature>
<dbReference type="NCBIfam" id="TIGR02595">
    <property type="entry name" value="PEP_CTERM"/>
    <property type="match status" value="1"/>
</dbReference>
<dbReference type="Proteomes" id="UP000005695">
    <property type="component" value="Unassembled WGS sequence"/>
</dbReference>
<dbReference type="Gene3D" id="2.60.120.260">
    <property type="entry name" value="Galactose-binding domain-like"/>
    <property type="match status" value="1"/>
</dbReference>
<dbReference type="RefSeq" id="WP_005999904.1">
    <property type="nucleotide sequence ID" value="NZ_AAEW02000007.1"/>
</dbReference>
<evidence type="ECO:0000259" key="2">
    <source>
        <dbReference type="PROSITE" id="PS50022"/>
    </source>
</evidence>
<keyword evidence="4" id="KW-1185">Reference proteome</keyword>
<dbReference type="InterPro" id="IPR008979">
    <property type="entry name" value="Galactose-bd-like_sf"/>
</dbReference>
<reference evidence="3" key="2">
    <citation type="submission" date="2006-05" db="EMBL/GenBank/DDBJ databases">
        <title>Sequencing of the draft genome and assembly of Desulfuromonas acetoxidans DSM 684.</title>
        <authorList>
            <consortium name="US DOE Joint Genome Institute (JGI-PGF)"/>
            <person name="Copeland A."/>
            <person name="Lucas S."/>
            <person name="Lapidus A."/>
            <person name="Barry K."/>
            <person name="Detter J.C."/>
            <person name="Glavina del Rio T."/>
            <person name="Hammon N."/>
            <person name="Israni S."/>
            <person name="Dalin E."/>
            <person name="Tice H."/>
            <person name="Bruce D."/>
            <person name="Pitluck S."/>
            <person name="Richardson P."/>
        </authorList>
    </citation>
    <scope>NUCLEOTIDE SEQUENCE [LARGE SCALE GENOMIC DNA]</scope>
    <source>
        <strain evidence="3">DSM 684</strain>
    </source>
</reference>
<name>Q1K0B9_DESA6</name>
<sequence length="206" mass="22436">MKKLVLSLSVFVLCAITSGANAYLINPLTITASDPSTFNGDLNYLTDSSFPSEWGYWKTNTVWWSPGHTNVPYLDIDLGGTFRITDVVISVDNNDGYTLDYLGSGSTWTNAFTIASTMGEVGSGMDTMSTKDWEGEYISLIDFAAFETQALRLTGVTPSDYNYSVGEIQIFGTEVAPAPVPEPSTLLLLCGGLFCLICYSRKHIKS</sequence>
<evidence type="ECO:0000313" key="3">
    <source>
        <dbReference type="EMBL" id="EAT16022.1"/>
    </source>
</evidence>
<proteinExistence type="predicted"/>
<protein>
    <recommendedName>
        <fullName evidence="2">F5/8 type C domain-containing protein</fullName>
    </recommendedName>
</protein>
<reference evidence="3" key="1">
    <citation type="submission" date="2006-05" db="EMBL/GenBank/DDBJ databases">
        <title>Annotation of the draft genome assembly of Desulfuromonas acetoxidans DSM 684.</title>
        <authorList>
            <consortium name="US DOE Joint Genome Institute (JGI-ORNL)"/>
            <person name="Larimer F."/>
            <person name="Land M."/>
            <person name="Hauser L."/>
        </authorList>
    </citation>
    <scope>NUCLEOTIDE SEQUENCE [LARGE SCALE GENOMIC DNA]</scope>
    <source>
        <strain evidence="3">DSM 684</strain>
    </source>
</reference>
<dbReference type="SUPFAM" id="SSF49785">
    <property type="entry name" value="Galactose-binding domain-like"/>
    <property type="match status" value="1"/>
</dbReference>
<dbReference type="AlphaFoldDB" id="Q1K0B9"/>
<comment type="caution">
    <text evidence="3">The sequence shown here is derived from an EMBL/GenBank/DDBJ whole genome shotgun (WGS) entry which is preliminary data.</text>
</comment>
<dbReference type="InterPro" id="IPR000421">
    <property type="entry name" value="FA58C"/>
</dbReference>
<organism evidence="3 4">
    <name type="scientific">Desulfuromonas acetoxidans (strain DSM 684 / 11070)</name>
    <dbReference type="NCBI Taxonomy" id="281689"/>
    <lineage>
        <taxon>Bacteria</taxon>
        <taxon>Pseudomonadati</taxon>
        <taxon>Thermodesulfobacteriota</taxon>
        <taxon>Desulfuromonadia</taxon>
        <taxon>Desulfuromonadales</taxon>
        <taxon>Desulfuromonadaceae</taxon>
        <taxon>Desulfuromonas</taxon>
    </lineage>
</organism>
<accession>Q1K0B9</accession>
<gene>
    <name evidence="3" type="ORF">Dace_2322</name>
</gene>
<dbReference type="Pfam" id="PF07589">
    <property type="entry name" value="PEP-CTERM"/>
    <property type="match status" value="1"/>
</dbReference>
<feature type="domain" description="F5/8 type C" evidence="2">
    <location>
        <begin position="14"/>
        <end position="173"/>
    </location>
</feature>
<evidence type="ECO:0000313" key="4">
    <source>
        <dbReference type="Proteomes" id="UP000005695"/>
    </source>
</evidence>
<dbReference type="InterPro" id="IPR013424">
    <property type="entry name" value="Ice-binding_C"/>
</dbReference>
<dbReference type="EMBL" id="AAEW02000007">
    <property type="protein sequence ID" value="EAT16022.1"/>
    <property type="molecule type" value="Genomic_DNA"/>
</dbReference>
<keyword evidence="1" id="KW-0732">Signal</keyword>
<dbReference type="OrthoDB" id="9181627at2"/>